<sequence>MQGRSGSGLSGICTMLLHCSSICLYHRSSLWPVATEGGFKMTGNIGFGARQMSPKIERRPYRRRKLGGRSNVRWRGGAKGARSSGAARKVKVQFFNCGQFGAFYGVIIEFLGQGMATLQIKDDTGRGSRQQLVTC</sequence>
<accession>A0AAV2D8K3</accession>
<name>A0AAV2D8K3_9ROSI</name>
<dbReference type="EMBL" id="OZ034815">
    <property type="protein sequence ID" value="CAL1370049.1"/>
    <property type="molecule type" value="Genomic_DNA"/>
</dbReference>
<keyword evidence="2" id="KW-1185">Reference proteome</keyword>
<protein>
    <submittedName>
        <fullName evidence="1">Uncharacterized protein</fullName>
    </submittedName>
</protein>
<gene>
    <name evidence="1" type="ORF">LTRI10_LOCUS12336</name>
</gene>
<dbReference type="AlphaFoldDB" id="A0AAV2D8K3"/>
<dbReference type="Proteomes" id="UP001497516">
    <property type="component" value="Chromosome 2"/>
</dbReference>
<reference evidence="1 2" key="1">
    <citation type="submission" date="2024-04" db="EMBL/GenBank/DDBJ databases">
        <authorList>
            <person name="Fracassetti M."/>
        </authorList>
    </citation>
    <scope>NUCLEOTIDE SEQUENCE [LARGE SCALE GENOMIC DNA]</scope>
</reference>
<evidence type="ECO:0000313" key="2">
    <source>
        <dbReference type="Proteomes" id="UP001497516"/>
    </source>
</evidence>
<evidence type="ECO:0000313" key="1">
    <source>
        <dbReference type="EMBL" id="CAL1370049.1"/>
    </source>
</evidence>
<organism evidence="1 2">
    <name type="scientific">Linum trigynum</name>
    <dbReference type="NCBI Taxonomy" id="586398"/>
    <lineage>
        <taxon>Eukaryota</taxon>
        <taxon>Viridiplantae</taxon>
        <taxon>Streptophyta</taxon>
        <taxon>Embryophyta</taxon>
        <taxon>Tracheophyta</taxon>
        <taxon>Spermatophyta</taxon>
        <taxon>Magnoliopsida</taxon>
        <taxon>eudicotyledons</taxon>
        <taxon>Gunneridae</taxon>
        <taxon>Pentapetalae</taxon>
        <taxon>rosids</taxon>
        <taxon>fabids</taxon>
        <taxon>Malpighiales</taxon>
        <taxon>Linaceae</taxon>
        <taxon>Linum</taxon>
    </lineage>
</organism>
<proteinExistence type="predicted"/>